<gene>
    <name evidence="2" type="ORF">GGQ87_000383</name>
</gene>
<keyword evidence="3" id="KW-1185">Reference proteome</keyword>
<reference evidence="2 3" key="1">
    <citation type="submission" date="2020-03" db="EMBL/GenBank/DDBJ databases">
        <title>Genomic Encyclopedia of Type Strains, Phase IV (KMG-IV): sequencing the most valuable type-strain genomes for metagenomic binning, comparative biology and taxonomic classification.</title>
        <authorList>
            <person name="Goeker M."/>
        </authorList>
    </citation>
    <scope>NUCLEOTIDE SEQUENCE [LARGE SCALE GENOMIC DNA]</scope>
    <source>
        <strain evidence="2 3">DSM 4736</strain>
    </source>
</reference>
<dbReference type="Proteomes" id="UP000587415">
    <property type="component" value="Unassembled WGS sequence"/>
</dbReference>
<name>A0A7X5YHM3_9CAUL</name>
<evidence type="ECO:0000313" key="2">
    <source>
        <dbReference type="EMBL" id="NJC40125.1"/>
    </source>
</evidence>
<dbReference type="AlphaFoldDB" id="A0A7X5YHM3"/>
<organism evidence="2 3">
    <name type="scientific">Brevundimonas alba</name>
    <dbReference type="NCBI Taxonomy" id="74314"/>
    <lineage>
        <taxon>Bacteria</taxon>
        <taxon>Pseudomonadati</taxon>
        <taxon>Pseudomonadota</taxon>
        <taxon>Alphaproteobacteria</taxon>
        <taxon>Caulobacterales</taxon>
        <taxon>Caulobacteraceae</taxon>
        <taxon>Brevundimonas</taxon>
    </lineage>
</organism>
<accession>A0A7X5YHM3</accession>
<protein>
    <submittedName>
        <fullName evidence="2">Uncharacterized protein</fullName>
    </submittedName>
</protein>
<dbReference type="EMBL" id="JAATJM010000001">
    <property type="protein sequence ID" value="NJC40125.1"/>
    <property type="molecule type" value="Genomic_DNA"/>
</dbReference>
<comment type="caution">
    <text evidence="2">The sequence shown here is derived from an EMBL/GenBank/DDBJ whole genome shotgun (WGS) entry which is preliminary data.</text>
</comment>
<dbReference type="RefSeq" id="WP_168045036.1">
    <property type="nucleotide sequence ID" value="NZ_JAATJM010000001.1"/>
</dbReference>
<feature type="region of interest" description="Disordered" evidence="1">
    <location>
        <begin position="1"/>
        <end position="22"/>
    </location>
</feature>
<evidence type="ECO:0000313" key="3">
    <source>
        <dbReference type="Proteomes" id="UP000587415"/>
    </source>
</evidence>
<evidence type="ECO:0000256" key="1">
    <source>
        <dbReference type="SAM" id="MobiDB-lite"/>
    </source>
</evidence>
<proteinExistence type="predicted"/>
<feature type="compositionally biased region" description="Pro residues" evidence="1">
    <location>
        <begin position="1"/>
        <end position="14"/>
    </location>
</feature>
<sequence>MRPPAKPPAQPPASHPSAPTTPARLLHVRCLRPGCGREALLNDHVFGDGPRPAEGLSRRFVCACGRRAAHLRYVSRRPRPDNPCGWL</sequence>